<dbReference type="GO" id="GO:0009976">
    <property type="term" value="F:tocopherol cyclase activity"/>
    <property type="evidence" value="ECO:0007669"/>
    <property type="project" value="InterPro"/>
</dbReference>
<keyword evidence="3" id="KW-1185">Reference proteome</keyword>
<dbReference type="PANTHER" id="PTHR35309">
    <property type="match status" value="1"/>
</dbReference>
<dbReference type="Proteomes" id="UP000092730">
    <property type="component" value="Chromosome 8"/>
</dbReference>
<accession>A0A1B9FVA4</accession>
<evidence type="ECO:0008006" key="4">
    <source>
        <dbReference type="Google" id="ProtNLM"/>
    </source>
</evidence>
<proteinExistence type="predicted"/>
<reference evidence="1" key="3">
    <citation type="submission" date="2014-01" db="EMBL/GenBank/DDBJ databases">
        <title>Evolution of pathogenesis and genome organization in the Tremellales.</title>
        <authorList>
            <person name="Cuomo C."/>
            <person name="Litvintseva A."/>
            <person name="Heitman J."/>
            <person name="Chen Y."/>
            <person name="Sun S."/>
            <person name="Springer D."/>
            <person name="Dromer F."/>
            <person name="Young S."/>
            <person name="Zeng Q."/>
            <person name="Chapman S."/>
            <person name="Gujja S."/>
            <person name="Saif S."/>
            <person name="Birren B."/>
        </authorList>
    </citation>
    <scope>NUCLEOTIDE SEQUENCE</scope>
    <source>
        <strain evidence="1">CBS 10118</strain>
    </source>
</reference>
<dbReference type="EMBL" id="CP144548">
    <property type="protein sequence ID" value="WVW87139.1"/>
    <property type="molecule type" value="Genomic_DNA"/>
</dbReference>
<reference evidence="1" key="1">
    <citation type="submission" date="2013-07" db="EMBL/GenBank/DDBJ databases">
        <title>The Genome Sequence of Cryptococcus bestiolae CBS10118.</title>
        <authorList>
            <consortium name="The Broad Institute Genome Sequencing Platform"/>
            <person name="Cuomo C."/>
            <person name="Litvintseva A."/>
            <person name="Chen Y."/>
            <person name="Heitman J."/>
            <person name="Sun S."/>
            <person name="Springer D."/>
            <person name="Dromer F."/>
            <person name="Young S.K."/>
            <person name="Zeng Q."/>
            <person name="Gargeya S."/>
            <person name="Fitzgerald M."/>
            <person name="Abouelleil A."/>
            <person name="Alvarado L."/>
            <person name="Berlin A.M."/>
            <person name="Chapman S.B."/>
            <person name="Dewar J."/>
            <person name="Goldberg J."/>
            <person name="Griggs A."/>
            <person name="Gujja S."/>
            <person name="Hansen M."/>
            <person name="Howarth C."/>
            <person name="Imamovic A."/>
            <person name="Larimer J."/>
            <person name="McCowan C."/>
            <person name="Murphy C."/>
            <person name="Pearson M."/>
            <person name="Priest M."/>
            <person name="Roberts A."/>
            <person name="Saif S."/>
            <person name="Shea T."/>
            <person name="Sykes S."/>
            <person name="Wortman J."/>
            <person name="Nusbaum C."/>
            <person name="Birren B."/>
        </authorList>
    </citation>
    <scope>NUCLEOTIDE SEQUENCE [LARGE SCALE GENOMIC DNA]</scope>
    <source>
        <strain evidence="1">CBS 10118</strain>
    </source>
</reference>
<dbReference type="KEGG" id="kbi:30212741"/>
<dbReference type="EMBL" id="KI894025">
    <property type="protein sequence ID" value="OCF22691.1"/>
    <property type="molecule type" value="Genomic_DNA"/>
</dbReference>
<sequence>MSHYSPHSSATFEGYYNRFRLPSGASVCLIVSSVPGAENRPYMISFTHVTRDGKKYWQKEYWSEKWDITRGTGDDYAIEWDDGKFGFNDGKVYWEMKTKEIEFTAGQTDRGVPWDPRDPSSTPAGIVARFPLPIQWHIHTVDSDSHFKLKVPEIDLAPSDLEGIAKVHVEKNWAISFPKSYVWMQVRNGNKGLSLAGGSLLPGVQAYLVGYQGDSFVSFMPPTSTSVFGLSLGLYSNIISSQGIIEIDIVGWFKRLKISGRCDPSTYFSFAAPLNTEHAPDYTVQSYAGDITVEVYERSWPWLGWTRVEKQDFTEGGMEFGGDAYERHEE</sequence>
<dbReference type="InterPro" id="IPR025893">
    <property type="entry name" value="Tocopherol_cyclase"/>
</dbReference>
<dbReference type="OrthoDB" id="5421239at2759"/>
<organism evidence="1">
    <name type="scientific">Kwoniella bestiolae CBS 10118</name>
    <dbReference type="NCBI Taxonomy" id="1296100"/>
    <lineage>
        <taxon>Eukaryota</taxon>
        <taxon>Fungi</taxon>
        <taxon>Dikarya</taxon>
        <taxon>Basidiomycota</taxon>
        <taxon>Agaricomycotina</taxon>
        <taxon>Tremellomycetes</taxon>
        <taxon>Tremellales</taxon>
        <taxon>Cryptococcaceae</taxon>
        <taxon>Kwoniella</taxon>
    </lineage>
</organism>
<dbReference type="GeneID" id="30212741"/>
<dbReference type="VEuPathDB" id="FungiDB:I302_08342"/>
<name>A0A1B9FVA4_9TREE</name>
<reference evidence="2" key="2">
    <citation type="submission" date="2013-07" db="EMBL/GenBank/DDBJ databases">
        <authorList>
            <consortium name="The Broad Institute Genome Sequencing Platform"/>
            <person name="Cuomo C."/>
            <person name="Litvintseva A."/>
            <person name="Chen Y."/>
            <person name="Heitman J."/>
            <person name="Sun S."/>
            <person name="Springer D."/>
            <person name="Dromer F."/>
            <person name="Young S.K."/>
            <person name="Zeng Q."/>
            <person name="Gargeya S."/>
            <person name="Fitzgerald M."/>
            <person name="Abouelleil A."/>
            <person name="Alvarado L."/>
            <person name="Berlin A.M."/>
            <person name="Chapman S.B."/>
            <person name="Dewar J."/>
            <person name="Goldberg J."/>
            <person name="Griggs A."/>
            <person name="Gujja S."/>
            <person name="Hansen M."/>
            <person name="Howarth C."/>
            <person name="Imamovic A."/>
            <person name="Larimer J."/>
            <person name="McCowan C."/>
            <person name="Murphy C."/>
            <person name="Pearson M."/>
            <person name="Priest M."/>
            <person name="Roberts A."/>
            <person name="Saif S."/>
            <person name="Shea T."/>
            <person name="Sykes S."/>
            <person name="Wortman J."/>
            <person name="Nusbaum C."/>
            <person name="Birren B."/>
        </authorList>
    </citation>
    <scope>NUCLEOTIDE SEQUENCE</scope>
    <source>
        <strain evidence="2">CBS 10118</strain>
    </source>
</reference>
<dbReference type="PANTHER" id="PTHR35309:SF4">
    <property type="entry name" value="TOCOPHEROL CYCLASE"/>
    <property type="match status" value="1"/>
</dbReference>
<dbReference type="RefSeq" id="XP_019043761.1">
    <property type="nucleotide sequence ID" value="XM_019194925.1"/>
</dbReference>
<reference evidence="2" key="4">
    <citation type="submission" date="2024-02" db="EMBL/GenBank/DDBJ databases">
        <title>Comparative genomics of Cryptococcus and Kwoniella reveals pathogenesis evolution and contrasting modes of karyotype evolution via chromosome fusion or intercentromeric recombination.</title>
        <authorList>
            <person name="Coelho M.A."/>
            <person name="David-Palma M."/>
            <person name="Shea T."/>
            <person name="Bowers K."/>
            <person name="McGinley-Smith S."/>
            <person name="Mohammad A.W."/>
            <person name="Gnirke A."/>
            <person name="Yurkov A.M."/>
            <person name="Nowrousian M."/>
            <person name="Sun S."/>
            <person name="Cuomo C.A."/>
            <person name="Heitman J."/>
        </authorList>
    </citation>
    <scope>NUCLEOTIDE SEQUENCE</scope>
    <source>
        <strain evidence="2">CBS 10118</strain>
    </source>
</reference>
<gene>
    <name evidence="1" type="ORF">I302_08342</name>
    <name evidence="2" type="ORF">I302_109196</name>
</gene>
<evidence type="ECO:0000313" key="2">
    <source>
        <dbReference type="EMBL" id="WVW87139.1"/>
    </source>
</evidence>
<dbReference type="AlphaFoldDB" id="A0A1B9FVA4"/>
<protein>
    <recommendedName>
        <fullName evidence="4">AttH domain-containing protein</fullName>
    </recommendedName>
</protein>
<evidence type="ECO:0000313" key="3">
    <source>
        <dbReference type="Proteomes" id="UP000092730"/>
    </source>
</evidence>
<evidence type="ECO:0000313" key="1">
    <source>
        <dbReference type="EMBL" id="OCF22691.1"/>
    </source>
</evidence>